<proteinExistence type="predicted"/>
<protein>
    <submittedName>
        <fullName evidence="1">Secreted protein containing DUF885, bacterial</fullName>
    </submittedName>
</protein>
<reference evidence="1" key="1">
    <citation type="submission" date="2010-07" db="EMBL/GenBank/DDBJ databases">
        <authorList>
            <consortium name="CONSOLIDER consortium CSD2007-00005"/>
            <person name="Guazzaroni M.-E."/>
            <person name="Richter M."/>
            <person name="Garcia-Salamanca A."/>
            <person name="Yarza P."/>
            <person name="Ferrer M."/>
        </authorList>
    </citation>
    <scope>NUCLEOTIDE SEQUENCE</scope>
</reference>
<dbReference type="InterPro" id="IPR010281">
    <property type="entry name" value="DUF885"/>
</dbReference>
<organism evidence="1">
    <name type="scientific">sediment metagenome</name>
    <dbReference type="NCBI Taxonomy" id="749907"/>
    <lineage>
        <taxon>unclassified sequences</taxon>
        <taxon>metagenomes</taxon>
        <taxon>ecological metagenomes</taxon>
    </lineage>
</organism>
<dbReference type="Pfam" id="PF05960">
    <property type="entry name" value="DUF885"/>
    <property type="match status" value="1"/>
</dbReference>
<comment type="caution">
    <text evidence="1">The sequence shown here is derived from an EMBL/GenBank/DDBJ whole genome shotgun (WGS) entry which is preliminary data.</text>
</comment>
<feature type="non-terminal residue" evidence="1">
    <location>
        <position position="357"/>
    </location>
</feature>
<gene>
    <name evidence="1" type="ORF">LDC_2428</name>
</gene>
<sequence length="357" mass="38742">MWLLQHSRATRRMHTRGTAMNVKRILTAVLCSSSLIASAASPARPTAAEAERELTATYFHWFPEMATYYSVAPAVAGPGSNTRLSPRTQADEVAKRAAFKRVLNRFGEVDMTGLSQSEQVFHAALEATLRGSLAPAEVVEYGTVFSAWGMWFMPYAVSQLGGPQDLVTKLLDSQQPVRNAADAADYLTRLEAYARTVDETIAKIEHDRRLGVVPPGFIIDKAIATLAPPGDGDPAQHPLVVALATKAREAGLPQPDAWTKRASALVANGVLPANARLAAKLRSMRAGASDEPGIWRLPQGDALYQAMILHMTDTRMSPREIHDLGLAEVARILGEMDTILRAEGYTEGSVGQRMETL</sequence>
<name>D9PLK5_9ZZZZ</name>
<reference evidence="1" key="2">
    <citation type="journal article" date="2011" name="Microb. Ecol.">
        <title>Taxonomic and Functional Metagenomic Profiling of the Microbial Community in the Anoxic Sediment of a Sub-saline Shallow Lake (Laguna de Carrizo, Central Spain).</title>
        <authorList>
            <person name="Ferrer M."/>
            <person name="Guazzaroni M.E."/>
            <person name="Richter M."/>
            <person name="Garcia-Salamanca A."/>
            <person name="Yarza P."/>
            <person name="Suarez-Suarez A."/>
            <person name="Solano J."/>
            <person name="Alcaide M."/>
            <person name="van Dillewijn P."/>
            <person name="Molina-Henares M.A."/>
            <person name="Lopez-Cortes N."/>
            <person name="Al-Ramahi Y."/>
            <person name="Guerrero C."/>
            <person name="Acosta A."/>
            <person name="de Eugenio L.I."/>
            <person name="Martinez V."/>
            <person name="Marques S."/>
            <person name="Rojo F."/>
            <person name="Santero E."/>
            <person name="Genilloud O."/>
            <person name="Perez-Perez J."/>
            <person name="Rossello-Mora R."/>
            <person name="Ramos J.L."/>
        </authorList>
    </citation>
    <scope>NUCLEOTIDE SEQUENCE</scope>
</reference>
<dbReference type="AlphaFoldDB" id="D9PLK5"/>
<dbReference type="PANTHER" id="PTHR33361">
    <property type="entry name" value="GLR0591 PROTEIN"/>
    <property type="match status" value="1"/>
</dbReference>
<dbReference type="EMBL" id="ADZX01000738">
    <property type="protein sequence ID" value="EFK95558.1"/>
    <property type="molecule type" value="Genomic_DNA"/>
</dbReference>
<accession>D9PLK5</accession>
<evidence type="ECO:0000313" key="1">
    <source>
        <dbReference type="EMBL" id="EFK95558.1"/>
    </source>
</evidence>
<dbReference type="PANTHER" id="PTHR33361:SF2">
    <property type="entry name" value="DUF885 DOMAIN-CONTAINING PROTEIN"/>
    <property type="match status" value="1"/>
</dbReference>